<comment type="caution">
    <text evidence="2">The sequence shown here is derived from an EMBL/GenBank/DDBJ whole genome shotgun (WGS) entry which is preliminary data.</text>
</comment>
<proteinExistence type="predicted"/>
<dbReference type="InterPro" id="IPR038694">
    <property type="entry name" value="DUF427_sf"/>
</dbReference>
<reference evidence="2" key="2">
    <citation type="submission" date="2020-11" db="EMBL/GenBank/DDBJ databases">
        <title>Whole genome sequencing of Colletotrichum sp.</title>
        <authorList>
            <person name="Li H."/>
        </authorList>
    </citation>
    <scope>NUCLEOTIDE SEQUENCE</scope>
    <source>
        <strain evidence="2">CkLH20</strain>
    </source>
</reference>
<keyword evidence="3" id="KW-1185">Reference proteome</keyword>
<dbReference type="RefSeq" id="XP_038746146.1">
    <property type="nucleotide sequence ID" value="XM_038888810.1"/>
</dbReference>
<feature type="domain" description="DUF427" evidence="1">
    <location>
        <begin position="183"/>
        <end position="275"/>
    </location>
</feature>
<gene>
    <name evidence="2" type="ORF">CkaCkLH20_06093</name>
</gene>
<dbReference type="EMBL" id="JAATWM020000017">
    <property type="protein sequence ID" value="KAF9876685.1"/>
    <property type="molecule type" value="Genomic_DNA"/>
</dbReference>
<dbReference type="GeneID" id="62161884"/>
<evidence type="ECO:0000259" key="1">
    <source>
        <dbReference type="Pfam" id="PF04248"/>
    </source>
</evidence>
<evidence type="ECO:0000313" key="3">
    <source>
        <dbReference type="Proteomes" id="UP000781932"/>
    </source>
</evidence>
<dbReference type="OrthoDB" id="18996at2759"/>
<organism evidence="2 3">
    <name type="scientific">Colletotrichum karsti</name>
    <dbReference type="NCBI Taxonomy" id="1095194"/>
    <lineage>
        <taxon>Eukaryota</taxon>
        <taxon>Fungi</taxon>
        <taxon>Dikarya</taxon>
        <taxon>Ascomycota</taxon>
        <taxon>Pezizomycotina</taxon>
        <taxon>Sordariomycetes</taxon>
        <taxon>Hypocreomycetidae</taxon>
        <taxon>Glomerellales</taxon>
        <taxon>Glomerellaceae</taxon>
        <taxon>Colletotrichum</taxon>
        <taxon>Colletotrichum boninense species complex</taxon>
    </lineage>
</organism>
<name>A0A9P6IDH8_9PEZI</name>
<protein>
    <recommendedName>
        <fullName evidence="1">DUF427 domain-containing protein</fullName>
    </recommendedName>
</protein>
<dbReference type="AlphaFoldDB" id="A0A9P6IDH8"/>
<dbReference type="Pfam" id="PF04248">
    <property type="entry name" value="NTP_transf_9"/>
    <property type="match status" value="2"/>
</dbReference>
<dbReference type="InterPro" id="IPR007361">
    <property type="entry name" value="DUF427"/>
</dbReference>
<dbReference type="PANTHER" id="PTHR34310:SF9">
    <property type="entry name" value="BLR5716 PROTEIN"/>
    <property type="match status" value="1"/>
</dbReference>
<reference evidence="2" key="1">
    <citation type="submission" date="2020-03" db="EMBL/GenBank/DDBJ databases">
        <authorList>
            <person name="He L."/>
        </authorList>
    </citation>
    <scope>NUCLEOTIDE SEQUENCE</scope>
    <source>
        <strain evidence="2">CkLH20</strain>
    </source>
</reference>
<dbReference type="Gene3D" id="2.170.150.40">
    <property type="entry name" value="Domain of unknown function (DUF427)"/>
    <property type="match status" value="2"/>
</dbReference>
<feature type="domain" description="DUF427" evidence="1">
    <location>
        <begin position="33"/>
        <end position="75"/>
    </location>
</feature>
<sequence>MSKPGQFRADLPELARNLLKDGPQRVRPTDRRIRVLLNHTYIVDTTKAVHVWEHIAYPQYYVPTSELRNCIRKDKESIHTADDTSASPAAAVVELTIAARDGVKEFTTDRVLRFSDDPKIGGALSGMIRLEFGSMGKTEMMLETYDSTTDIFLDQWLEEEVPIYVHPKDPFKRIDILPSTRSVEVKIAGKTVAKTTNSVHLHETYLPARYYVPLSSVDQTVLRKSELVTSCPYKGDAEYYNIVINGEEFKDLVWYYKVPTHESANIAGLLCFYNEKVDIILDGELLDRPKTFFS</sequence>
<evidence type="ECO:0000313" key="2">
    <source>
        <dbReference type="EMBL" id="KAF9876685.1"/>
    </source>
</evidence>
<dbReference type="Proteomes" id="UP000781932">
    <property type="component" value="Unassembled WGS sequence"/>
</dbReference>
<dbReference type="PANTHER" id="PTHR34310">
    <property type="entry name" value="DUF427 DOMAIN PROTEIN (AFU_ORTHOLOGUE AFUA_3G02220)"/>
    <property type="match status" value="1"/>
</dbReference>
<accession>A0A9P6IDH8</accession>